<dbReference type="RefSeq" id="XP_014245502.1">
    <property type="nucleotide sequence ID" value="XM_014390016.2"/>
</dbReference>
<dbReference type="SUPFAM" id="SSF49879">
    <property type="entry name" value="SMAD/FHA domain"/>
    <property type="match status" value="1"/>
</dbReference>
<dbReference type="InterPro" id="IPR003619">
    <property type="entry name" value="MAD_homology1_Dwarfin-type"/>
</dbReference>
<dbReference type="CTD" id="42059"/>
<evidence type="ECO:0000256" key="4">
    <source>
        <dbReference type="ARBA" id="ARBA00023015"/>
    </source>
</evidence>
<dbReference type="Pfam" id="PF03165">
    <property type="entry name" value="MH1"/>
    <property type="match status" value="1"/>
</dbReference>
<dbReference type="GO" id="GO:0071144">
    <property type="term" value="C:heteromeric SMAD protein complex"/>
    <property type="evidence" value="ECO:0007669"/>
    <property type="project" value="TreeGrafter"/>
</dbReference>
<dbReference type="GO" id="GO:0046872">
    <property type="term" value="F:metal ion binding"/>
    <property type="evidence" value="ECO:0007669"/>
    <property type="project" value="UniProtKB-KW"/>
</dbReference>
<dbReference type="InterPro" id="IPR017855">
    <property type="entry name" value="SMAD-like_dom_sf"/>
</dbReference>
<comment type="similarity">
    <text evidence="1 7">Belongs to the dwarfin/SMAD family.</text>
</comment>
<evidence type="ECO:0000256" key="2">
    <source>
        <dbReference type="ARBA" id="ARBA00022723"/>
    </source>
</evidence>
<evidence type="ECO:0000313" key="11">
    <source>
        <dbReference type="EnsemblMetazoa" id="XP_014245502.1"/>
    </source>
</evidence>
<keyword evidence="2" id="KW-0479">Metal-binding</keyword>
<dbReference type="Proteomes" id="UP000494040">
    <property type="component" value="Unassembled WGS sequence"/>
</dbReference>
<evidence type="ECO:0000259" key="9">
    <source>
        <dbReference type="PROSITE" id="PS51075"/>
    </source>
</evidence>
<dbReference type="GO" id="GO:0009653">
    <property type="term" value="P:anatomical structure morphogenesis"/>
    <property type="evidence" value="ECO:0007669"/>
    <property type="project" value="TreeGrafter"/>
</dbReference>
<reference evidence="11" key="1">
    <citation type="submission" date="2022-01" db="UniProtKB">
        <authorList>
            <consortium name="EnsemblMetazoa"/>
        </authorList>
    </citation>
    <scope>IDENTIFICATION</scope>
</reference>
<evidence type="ECO:0000313" key="12">
    <source>
        <dbReference type="Proteomes" id="UP000494040"/>
    </source>
</evidence>
<keyword evidence="5 7" id="KW-0804">Transcription</keyword>
<dbReference type="OMA" id="VWAPRGE"/>
<evidence type="ECO:0000256" key="6">
    <source>
        <dbReference type="ARBA" id="ARBA00023242"/>
    </source>
</evidence>
<dbReference type="Pfam" id="PF03166">
    <property type="entry name" value="MH2"/>
    <property type="match status" value="1"/>
</dbReference>
<protein>
    <recommendedName>
        <fullName evidence="7">Mothers against decapentaplegic homolog</fullName>
        <shortName evidence="7">MAD homolog</shortName>
        <shortName evidence="7">Mothers against DPP homolog</shortName>
    </recommendedName>
    <alternativeName>
        <fullName evidence="7">SMAD family member</fullName>
    </alternativeName>
</protein>
<keyword evidence="3" id="KW-0862">Zinc</keyword>
<dbReference type="GO" id="GO:0050793">
    <property type="term" value="P:regulation of developmental process"/>
    <property type="evidence" value="ECO:0007669"/>
    <property type="project" value="UniProtKB-ARBA"/>
</dbReference>
<dbReference type="SUPFAM" id="SSF56366">
    <property type="entry name" value="SMAD MH1 domain"/>
    <property type="match status" value="1"/>
</dbReference>
<accession>A0A8I6TF41</accession>
<feature type="domain" description="MH2" evidence="10">
    <location>
        <begin position="163"/>
        <end position="329"/>
    </location>
</feature>
<comment type="subcellular location">
    <subcellularLocation>
        <location evidence="7">Cytoplasm</location>
    </subcellularLocation>
    <subcellularLocation>
        <location evidence="7">Nucleus</location>
    </subcellularLocation>
</comment>
<dbReference type="InterPro" id="IPR013019">
    <property type="entry name" value="MAD_homology_MH1"/>
</dbReference>
<name>A0A8I6TF41_CIMLE</name>
<dbReference type="PANTHER" id="PTHR13703:SF54">
    <property type="entry name" value="MOTHERS AGAINST DECAPENTAPLEGIC HOMOLOG"/>
    <property type="match status" value="1"/>
</dbReference>
<dbReference type="CDD" id="cd10489">
    <property type="entry name" value="MH1_SMAD_6_7"/>
    <property type="match status" value="1"/>
</dbReference>
<dbReference type="InterPro" id="IPR001132">
    <property type="entry name" value="SMAD_dom_Dwarfin-type"/>
</dbReference>
<evidence type="ECO:0000256" key="8">
    <source>
        <dbReference type="SAM" id="MobiDB-lite"/>
    </source>
</evidence>
<dbReference type="GO" id="GO:0140416">
    <property type="term" value="F:transcription regulator inhibitor activity"/>
    <property type="evidence" value="ECO:0007669"/>
    <property type="project" value="TreeGrafter"/>
</dbReference>
<dbReference type="OrthoDB" id="5946219at2759"/>
<keyword evidence="7" id="KW-0963">Cytoplasm</keyword>
<dbReference type="PROSITE" id="PS51076">
    <property type="entry name" value="MH2"/>
    <property type="match status" value="1"/>
</dbReference>
<dbReference type="GO" id="GO:0006357">
    <property type="term" value="P:regulation of transcription by RNA polymerase II"/>
    <property type="evidence" value="ECO:0007669"/>
    <property type="project" value="TreeGrafter"/>
</dbReference>
<evidence type="ECO:0000256" key="5">
    <source>
        <dbReference type="ARBA" id="ARBA00023163"/>
    </source>
</evidence>
<dbReference type="InterPro" id="IPR036578">
    <property type="entry name" value="SMAD_MH1_sf"/>
</dbReference>
<evidence type="ECO:0000256" key="1">
    <source>
        <dbReference type="ARBA" id="ARBA00005545"/>
    </source>
</evidence>
<dbReference type="InterPro" id="IPR008984">
    <property type="entry name" value="SMAD_FHA_dom_sf"/>
</dbReference>
<dbReference type="Gene3D" id="2.60.200.10">
    <property type="match status" value="1"/>
</dbReference>
<dbReference type="PANTHER" id="PTHR13703">
    <property type="entry name" value="SMAD"/>
    <property type="match status" value="1"/>
</dbReference>
<feature type="region of interest" description="Disordered" evidence="8">
    <location>
        <begin position="133"/>
        <end position="158"/>
    </location>
</feature>
<evidence type="ECO:0000256" key="7">
    <source>
        <dbReference type="RuleBase" id="RU361195"/>
    </source>
</evidence>
<dbReference type="GO" id="GO:0051239">
    <property type="term" value="P:regulation of multicellular organismal process"/>
    <property type="evidence" value="ECO:0007669"/>
    <property type="project" value="UniProtKB-ARBA"/>
</dbReference>
<organism evidence="11 12">
    <name type="scientific">Cimex lectularius</name>
    <name type="common">Bed bug</name>
    <name type="synonym">Acanthia lectularia</name>
    <dbReference type="NCBI Taxonomy" id="79782"/>
    <lineage>
        <taxon>Eukaryota</taxon>
        <taxon>Metazoa</taxon>
        <taxon>Ecdysozoa</taxon>
        <taxon>Arthropoda</taxon>
        <taxon>Hexapoda</taxon>
        <taxon>Insecta</taxon>
        <taxon>Pterygota</taxon>
        <taxon>Neoptera</taxon>
        <taxon>Paraneoptera</taxon>
        <taxon>Hemiptera</taxon>
        <taxon>Heteroptera</taxon>
        <taxon>Panheteroptera</taxon>
        <taxon>Cimicomorpha</taxon>
        <taxon>Cimicidae</taxon>
        <taxon>Cimex</taxon>
    </lineage>
</organism>
<dbReference type="SMART" id="SM00523">
    <property type="entry name" value="DWA"/>
    <property type="match status" value="1"/>
</dbReference>
<dbReference type="KEGG" id="clec:106664348"/>
<dbReference type="GO" id="GO:0005737">
    <property type="term" value="C:cytoplasm"/>
    <property type="evidence" value="ECO:0007669"/>
    <property type="project" value="UniProtKB-SubCell"/>
</dbReference>
<dbReference type="Gene3D" id="3.90.520.10">
    <property type="entry name" value="SMAD MH1 domain"/>
    <property type="match status" value="1"/>
</dbReference>
<dbReference type="SMART" id="SM00524">
    <property type="entry name" value="DWB"/>
    <property type="match status" value="1"/>
</dbReference>
<evidence type="ECO:0000256" key="3">
    <source>
        <dbReference type="ARBA" id="ARBA00022833"/>
    </source>
</evidence>
<dbReference type="GO" id="GO:0030154">
    <property type="term" value="P:cell differentiation"/>
    <property type="evidence" value="ECO:0007669"/>
    <property type="project" value="TreeGrafter"/>
</dbReference>
<dbReference type="GO" id="GO:0060395">
    <property type="term" value="P:SMAD protein signal transduction"/>
    <property type="evidence" value="ECO:0007669"/>
    <property type="project" value="TreeGrafter"/>
</dbReference>
<dbReference type="AlphaFoldDB" id="A0A8I6TF41"/>
<dbReference type="EnsemblMetazoa" id="XM_014390016.2">
    <property type="protein sequence ID" value="XP_014245502.1"/>
    <property type="gene ID" value="LOC106664348"/>
</dbReference>
<keyword evidence="6 7" id="KW-0539">Nucleus</keyword>
<dbReference type="GO" id="GO:0070411">
    <property type="term" value="F:I-SMAD binding"/>
    <property type="evidence" value="ECO:0007669"/>
    <property type="project" value="TreeGrafter"/>
</dbReference>
<dbReference type="InterPro" id="IPR013790">
    <property type="entry name" value="Dwarfin"/>
</dbReference>
<dbReference type="GeneID" id="106664348"/>
<keyword evidence="12" id="KW-1185">Reference proteome</keyword>
<sequence>MLMFRSRRNGLAKRLWRARISGNEEGREVIKRLLKRLNDDQLEMLAEAVECRGGDATGCIQLDQPAEWDSPQLVACQVWRWPDLTTCRELKRLPICRSATSVCCNPYHWSRLLQLEAPPPPYCRSSCERLKPEDRAPSESSQPELRGSLSTNGEGDSEACGQWCRLAYWELSQRIGRQYPVENNFVNVFGSLPRGDGLSLATLAMQKTPNPDVLKAREKIGRGVTLSKEDDGVWAYNMSDNPVFVNSPALDDPDSSFCIVYKVPPGYCLNVFTETARCKPWTTISRPHIGPIDPFSIRISFTKGWGPKYTRQEVTSCPTWLEILLAPCR</sequence>
<dbReference type="GO" id="GO:0009791">
    <property type="term" value="P:post-embryonic development"/>
    <property type="evidence" value="ECO:0007669"/>
    <property type="project" value="UniProtKB-ARBA"/>
</dbReference>
<feature type="compositionally biased region" description="Polar residues" evidence="8">
    <location>
        <begin position="138"/>
        <end position="154"/>
    </location>
</feature>
<proteinExistence type="inferred from homology"/>
<keyword evidence="4 7" id="KW-0805">Transcription regulation</keyword>
<dbReference type="PROSITE" id="PS51075">
    <property type="entry name" value="MH1"/>
    <property type="match status" value="1"/>
</dbReference>
<evidence type="ECO:0000259" key="10">
    <source>
        <dbReference type="PROSITE" id="PS51076"/>
    </source>
</evidence>
<feature type="domain" description="MH1" evidence="9">
    <location>
        <begin position="1"/>
        <end position="118"/>
    </location>
</feature>